<evidence type="ECO:0000313" key="1">
    <source>
        <dbReference type="EMBL" id="CEL00267.1"/>
    </source>
</evidence>
<feature type="non-terminal residue" evidence="1">
    <location>
        <position position="1"/>
    </location>
</feature>
<gene>
    <name evidence="1" type="primary">ORF223286</name>
</gene>
<name>A0A0B7C4Z9_9EUPU</name>
<accession>A0A0B7C4Z9</accession>
<protein>
    <submittedName>
        <fullName evidence="1">Uncharacterized protein</fullName>
    </submittedName>
</protein>
<feature type="non-terminal residue" evidence="1">
    <location>
        <position position="96"/>
    </location>
</feature>
<dbReference type="AlphaFoldDB" id="A0A0B7C4Z9"/>
<dbReference type="EMBL" id="HACG01053396">
    <property type="protein sequence ID" value="CEL00267.1"/>
    <property type="molecule type" value="Transcribed_RNA"/>
</dbReference>
<reference evidence="1" key="1">
    <citation type="submission" date="2014-12" db="EMBL/GenBank/DDBJ databases">
        <title>Insight into the proteome of Arion vulgaris.</title>
        <authorList>
            <person name="Aradska J."/>
            <person name="Bulat T."/>
            <person name="Smidak R."/>
            <person name="Sarate P."/>
            <person name="Gangsoo J."/>
            <person name="Sialana F."/>
            <person name="Bilban M."/>
            <person name="Lubec G."/>
        </authorList>
    </citation>
    <scope>NUCLEOTIDE SEQUENCE</scope>
    <source>
        <tissue evidence="1">Skin</tissue>
    </source>
</reference>
<organism evidence="1">
    <name type="scientific">Arion vulgaris</name>
    <dbReference type="NCBI Taxonomy" id="1028688"/>
    <lineage>
        <taxon>Eukaryota</taxon>
        <taxon>Metazoa</taxon>
        <taxon>Spiralia</taxon>
        <taxon>Lophotrochozoa</taxon>
        <taxon>Mollusca</taxon>
        <taxon>Gastropoda</taxon>
        <taxon>Heterobranchia</taxon>
        <taxon>Euthyneura</taxon>
        <taxon>Panpulmonata</taxon>
        <taxon>Eupulmonata</taxon>
        <taxon>Stylommatophora</taxon>
        <taxon>Helicina</taxon>
        <taxon>Arionoidea</taxon>
        <taxon>Arionidae</taxon>
        <taxon>Arion</taxon>
    </lineage>
</organism>
<proteinExistence type="predicted"/>
<sequence>EEAAFCKVFTVTSKLLSHFPVVLRHKCEAHVWQRYTKLTFTSNGSVDKEHVWRSLYVYYCLKNYFFPLDEAEKEELSSKVSSSSFWEVVQSGLGSP</sequence>